<dbReference type="GO" id="GO:0003723">
    <property type="term" value="F:RNA binding"/>
    <property type="evidence" value="ECO:0007669"/>
    <property type="project" value="UniProtKB-KW"/>
</dbReference>
<evidence type="ECO:0000313" key="17">
    <source>
        <dbReference type="Proteomes" id="UP000785200"/>
    </source>
</evidence>
<keyword evidence="11" id="KW-0694">RNA-binding</keyword>
<keyword evidence="8" id="KW-0479">Metal-binding</keyword>
<evidence type="ECO:0000256" key="12">
    <source>
        <dbReference type="ARBA" id="ARBA00023015"/>
    </source>
</evidence>
<feature type="compositionally biased region" description="Low complexity" evidence="15">
    <location>
        <begin position="197"/>
        <end position="210"/>
    </location>
</feature>
<evidence type="ECO:0000256" key="2">
    <source>
        <dbReference type="ARBA" id="ARBA00004123"/>
    </source>
</evidence>
<evidence type="ECO:0000313" key="16">
    <source>
        <dbReference type="EMBL" id="KAG0652018.1"/>
    </source>
</evidence>
<evidence type="ECO:0000256" key="9">
    <source>
        <dbReference type="ARBA" id="ARBA00022801"/>
    </source>
</evidence>
<evidence type="ECO:0000256" key="8">
    <source>
        <dbReference type="ARBA" id="ARBA00022723"/>
    </source>
</evidence>
<dbReference type="InterPro" id="IPR012337">
    <property type="entry name" value="RNaseH-like_sf"/>
</dbReference>
<evidence type="ECO:0000256" key="7">
    <source>
        <dbReference type="ARBA" id="ARBA00022722"/>
    </source>
</evidence>
<comment type="similarity">
    <text evidence="4">Belongs to the CAF1 family.</text>
</comment>
<keyword evidence="14" id="KW-0539">Nucleus</keyword>
<comment type="subcellular location">
    <subcellularLocation>
        <location evidence="3">Cytoplasm</location>
    </subcellularLocation>
    <subcellularLocation>
        <location evidence="2">Nucleus</location>
    </subcellularLocation>
</comment>
<protein>
    <recommendedName>
        <fullName evidence="5">poly(A)-specific ribonuclease</fullName>
        <ecNumber evidence="5">3.1.13.4</ecNumber>
    </recommendedName>
</protein>
<keyword evidence="13" id="KW-0804">Transcription</keyword>
<sequence length="487" mass="52908">MPPPMQRFGGAPNNLASHYQQYPHSQAHSAGLPPPSLGNNPGFMNANSMNNPFAVNGNALSMSGGFGGSGLGMPGGTGLASQAAQMGFANASMQQHGHNGVGEAGPRNRGKGETRIREVWKHNLAEEMSNLRQLVDKYQYISMDAKFPGLVARPMGLFHGKSDYHYQCLRCNIDLLKIIQVGITLFSENGDSPQPPTSHSSDSGMDMSGTPRNNGDAQMPCTWQFNFKFSLKNDMYAELSIETLKQAGLDFARLEIDGIEPTDFAAMLISSGLVCDEDVRWISFHGGYDFGYLTKLLICQRLPDDEREYDMYVKKFFPSIYDIKYLMKYATRQQAMGQLTPMDSATAEILTKFEQKSGLENIAESFKIKRPGTAHQAGSESLVTGKVFFRMRSKIFNGEISDDHLGAVWGLNVPEHLAQPQQSTPQHYHQQLQENTTPSQNGNGPSTPNTGNAGLASTPGQTSNGGGIGPLTPGGGGGVFGSFQYGR</sequence>
<dbReference type="InterPro" id="IPR036397">
    <property type="entry name" value="RNaseH_sf"/>
</dbReference>
<keyword evidence="17" id="KW-1185">Reference proteome</keyword>
<keyword evidence="7" id="KW-0540">Nuclease</keyword>
<dbReference type="InterPro" id="IPR039637">
    <property type="entry name" value="CNOT7/CNOT8/Pop2"/>
</dbReference>
<gene>
    <name evidence="16" type="ORF">D0Z07_1406</name>
</gene>
<feature type="compositionally biased region" description="Low complexity" evidence="15">
    <location>
        <begin position="441"/>
        <end position="454"/>
    </location>
</feature>
<keyword evidence="12" id="KW-0805">Transcription regulation</keyword>
<dbReference type="Pfam" id="PF04857">
    <property type="entry name" value="CAF1"/>
    <property type="match status" value="2"/>
</dbReference>
<keyword evidence="6" id="KW-0963">Cytoplasm</keyword>
<evidence type="ECO:0000256" key="14">
    <source>
        <dbReference type="ARBA" id="ARBA00023242"/>
    </source>
</evidence>
<evidence type="ECO:0000256" key="13">
    <source>
        <dbReference type="ARBA" id="ARBA00023163"/>
    </source>
</evidence>
<keyword evidence="9" id="KW-0378">Hydrolase</keyword>
<dbReference type="GO" id="GO:0005737">
    <property type="term" value="C:cytoplasm"/>
    <property type="evidence" value="ECO:0007669"/>
    <property type="project" value="UniProtKB-SubCell"/>
</dbReference>
<comment type="catalytic activity">
    <reaction evidence="1">
        <text>Exonucleolytic cleavage of poly(A) to 5'-AMP.</text>
        <dbReference type="EC" id="3.1.13.4"/>
    </reaction>
</comment>
<evidence type="ECO:0000256" key="11">
    <source>
        <dbReference type="ARBA" id="ARBA00022884"/>
    </source>
</evidence>
<evidence type="ECO:0000256" key="5">
    <source>
        <dbReference type="ARBA" id="ARBA00012161"/>
    </source>
</evidence>
<keyword evidence="10" id="KW-0269">Exonuclease</keyword>
<dbReference type="InterPro" id="IPR006941">
    <property type="entry name" value="RNase_CAF1"/>
</dbReference>
<feature type="region of interest" description="Disordered" evidence="15">
    <location>
        <begin position="419"/>
        <end position="487"/>
    </location>
</feature>
<dbReference type="GO" id="GO:0005634">
    <property type="term" value="C:nucleus"/>
    <property type="evidence" value="ECO:0007669"/>
    <property type="project" value="UniProtKB-SubCell"/>
</dbReference>
<dbReference type="GO" id="GO:0004535">
    <property type="term" value="F:poly(A)-specific ribonuclease activity"/>
    <property type="evidence" value="ECO:0007669"/>
    <property type="project" value="UniProtKB-EC"/>
</dbReference>
<feature type="region of interest" description="Disordered" evidence="15">
    <location>
        <begin position="23"/>
        <end position="44"/>
    </location>
</feature>
<organism evidence="16 17">
    <name type="scientific">Hyphodiscus hymeniophilus</name>
    <dbReference type="NCBI Taxonomy" id="353542"/>
    <lineage>
        <taxon>Eukaryota</taxon>
        <taxon>Fungi</taxon>
        <taxon>Dikarya</taxon>
        <taxon>Ascomycota</taxon>
        <taxon>Pezizomycotina</taxon>
        <taxon>Leotiomycetes</taxon>
        <taxon>Helotiales</taxon>
        <taxon>Hyphodiscaceae</taxon>
        <taxon>Hyphodiscus</taxon>
    </lineage>
</organism>
<reference evidence="16" key="1">
    <citation type="submission" date="2019-07" db="EMBL/GenBank/DDBJ databases">
        <title>Hyphodiscus hymeniophilus genome sequencing and assembly.</title>
        <authorList>
            <person name="Kramer G."/>
            <person name="Nodwell J."/>
        </authorList>
    </citation>
    <scope>NUCLEOTIDE SEQUENCE</scope>
    <source>
        <strain evidence="16">ATCC 34498</strain>
    </source>
</reference>
<dbReference type="GO" id="GO:0030014">
    <property type="term" value="C:CCR4-NOT complex"/>
    <property type="evidence" value="ECO:0007669"/>
    <property type="project" value="InterPro"/>
</dbReference>
<evidence type="ECO:0000256" key="3">
    <source>
        <dbReference type="ARBA" id="ARBA00004496"/>
    </source>
</evidence>
<feature type="region of interest" description="Disordered" evidence="15">
    <location>
        <begin position="189"/>
        <end position="217"/>
    </location>
</feature>
<accession>A0A9P7AZS3</accession>
<dbReference type="GO" id="GO:0046872">
    <property type="term" value="F:metal ion binding"/>
    <property type="evidence" value="ECO:0007669"/>
    <property type="project" value="UniProtKB-KW"/>
</dbReference>
<dbReference type="Proteomes" id="UP000785200">
    <property type="component" value="Unassembled WGS sequence"/>
</dbReference>
<evidence type="ECO:0000256" key="15">
    <source>
        <dbReference type="SAM" id="MobiDB-lite"/>
    </source>
</evidence>
<dbReference type="FunFam" id="3.30.420.10:FF:000056">
    <property type="entry name" value="CCR4-NOT core complex subunit Caf1"/>
    <property type="match status" value="1"/>
</dbReference>
<name>A0A9P7AZS3_9HELO</name>
<dbReference type="OrthoDB" id="1164111at2759"/>
<proteinExistence type="inferred from homology"/>
<evidence type="ECO:0000256" key="6">
    <source>
        <dbReference type="ARBA" id="ARBA00022490"/>
    </source>
</evidence>
<dbReference type="Gene3D" id="3.30.420.10">
    <property type="entry name" value="Ribonuclease H-like superfamily/Ribonuclease H"/>
    <property type="match status" value="1"/>
</dbReference>
<comment type="caution">
    <text evidence="16">The sequence shown here is derived from an EMBL/GenBank/DDBJ whole genome shotgun (WGS) entry which is preliminary data.</text>
</comment>
<dbReference type="EC" id="3.1.13.4" evidence="5"/>
<dbReference type="AlphaFoldDB" id="A0A9P7AZS3"/>
<evidence type="ECO:0000256" key="4">
    <source>
        <dbReference type="ARBA" id="ARBA00008372"/>
    </source>
</evidence>
<feature type="compositionally biased region" description="Gly residues" evidence="15">
    <location>
        <begin position="463"/>
        <end position="480"/>
    </location>
</feature>
<dbReference type="EMBL" id="VNKQ01000003">
    <property type="protein sequence ID" value="KAG0652018.1"/>
    <property type="molecule type" value="Genomic_DNA"/>
</dbReference>
<dbReference type="PANTHER" id="PTHR10797">
    <property type="entry name" value="CCR4-NOT TRANSCRIPTION COMPLEX SUBUNIT"/>
    <property type="match status" value="1"/>
</dbReference>
<evidence type="ECO:0000256" key="1">
    <source>
        <dbReference type="ARBA" id="ARBA00001663"/>
    </source>
</evidence>
<feature type="compositionally biased region" description="Polar residues" evidence="15">
    <location>
        <begin position="419"/>
        <end position="440"/>
    </location>
</feature>
<evidence type="ECO:0000256" key="10">
    <source>
        <dbReference type="ARBA" id="ARBA00022839"/>
    </source>
</evidence>
<dbReference type="SUPFAM" id="SSF53098">
    <property type="entry name" value="Ribonuclease H-like"/>
    <property type="match status" value="1"/>
</dbReference>